<feature type="domain" description="Exocyst complex subunit Exo70 C-terminal" evidence="3">
    <location>
        <begin position="155"/>
        <end position="419"/>
    </location>
</feature>
<proteinExistence type="inferred from homology"/>
<keyword evidence="2" id="KW-0813">Transport</keyword>
<name>A0A9W7BW55_9STRA</name>
<comment type="similarity">
    <text evidence="1">Belongs to the EXO70 family.</text>
</comment>
<organism evidence="4 5">
    <name type="scientific">Triparma verrucosa</name>
    <dbReference type="NCBI Taxonomy" id="1606542"/>
    <lineage>
        <taxon>Eukaryota</taxon>
        <taxon>Sar</taxon>
        <taxon>Stramenopiles</taxon>
        <taxon>Ochrophyta</taxon>
        <taxon>Bolidophyceae</taxon>
        <taxon>Parmales</taxon>
        <taxon>Triparmaceae</taxon>
        <taxon>Triparma</taxon>
    </lineage>
</organism>
<keyword evidence="5" id="KW-1185">Reference proteome</keyword>
<dbReference type="EMBL" id="BRXX01000206">
    <property type="protein sequence ID" value="GMH97814.1"/>
    <property type="molecule type" value="Genomic_DNA"/>
</dbReference>
<accession>A0A9W7BW55</accession>
<dbReference type="AlphaFoldDB" id="A0A9W7BW55"/>
<sequence length="439" mass="49484">MYDQDVFKGKEEERGFRVAGECMGVGEWVLDCYVGSRRLSLQSYLYVLPPSTFKESLLKLITLLNTLIPLLKTEKDALIQITGSIKGWDNIAILGLKYLNDALNEAREFEREKVRERGARAGGWLKFWRWGEGRRGEVEEVVGKGVGGVWVEGFFKEVEVCCMESLKEVAEGISLVTEVGLGDSSICRVTSDTCYAIRCVKVESDSLSKICDGKKCSWNVGGEGGDDYVRHLVILCIERIVEAGKGYKDGGRKGEARREVFLLNNACYLLAQLGSAPENKTIGEGSDCESDSFVLTDSWFTSMLNSMIDKAYRGYVRNSFEVLRSYLTEVDAGKFKYQSGNLLSLDSGRQLKSRFGGFADALQEMHEYSGGLRIWSSPWLDKIQQDGLAVIDEYTVFFDKYSRYQFSKKKQEEYLRYPPMVARSIIEGLFKQEGKGETE</sequence>
<dbReference type="InterPro" id="IPR046364">
    <property type="entry name" value="Exo70_C"/>
</dbReference>
<dbReference type="GO" id="GO:0005546">
    <property type="term" value="F:phosphatidylinositol-4,5-bisphosphate binding"/>
    <property type="evidence" value="ECO:0007669"/>
    <property type="project" value="InterPro"/>
</dbReference>
<dbReference type="InterPro" id="IPR016159">
    <property type="entry name" value="Cullin_repeat-like_dom_sf"/>
</dbReference>
<protein>
    <recommendedName>
        <fullName evidence="3">Exocyst complex subunit Exo70 C-terminal domain-containing protein</fullName>
    </recommendedName>
</protein>
<evidence type="ECO:0000256" key="2">
    <source>
        <dbReference type="ARBA" id="ARBA00022448"/>
    </source>
</evidence>
<evidence type="ECO:0000313" key="4">
    <source>
        <dbReference type="EMBL" id="GMH97814.1"/>
    </source>
</evidence>
<dbReference type="GO" id="GO:0000145">
    <property type="term" value="C:exocyst"/>
    <property type="evidence" value="ECO:0007669"/>
    <property type="project" value="InterPro"/>
</dbReference>
<evidence type="ECO:0000313" key="5">
    <source>
        <dbReference type="Proteomes" id="UP001165160"/>
    </source>
</evidence>
<dbReference type="GO" id="GO:0006887">
    <property type="term" value="P:exocytosis"/>
    <property type="evidence" value="ECO:0007669"/>
    <property type="project" value="InterPro"/>
</dbReference>
<reference evidence="5" key="1">
    <citation type="journal article" date="2023" name="Commun. Biol.">
        <title>Genome analysis of Parmales, the sister group of diatoms, reveals the evolutionary specialization of diatoms from phago-mixotrophs to photoautotrophs.</title>
        <authorList>
            <person name="Ban H."/>
            <person name="Sato S."/>
            <person name="Yoshikawa S."/>
            <person name="Yamada K."/>
            <person name="Nakamura Y."/>
            <person name="Ichinomiya M."/>
            <person name="Sato N."/>
            <person name="Blanc-Mathieu R."/>
            <person name="Endo H."/>
            <person name="Kuwata A."/>
            <person name="Ogata H."/>
        </authorList>
    </citation>
    <scope>NUCLEOTIDE SEQUENCE [LARGE SCALE GENOMIC DNA]</scope>
    <source>
        <strain evidence="5">NIES 3699</strain>
    </source>
</reference>
<evidence type="ECO:0000256" key="1">
    <source>
        <dbReference type="ARBA" id="ARBA00006756"/>
    </source>
</evidence>
<evidence type="ECO:0000259" key="3">
    <source>
        <dbReference type="Pfam" id="PF03081"/>
    </source>
</evidence>
<dbReference type="SUPFAM" id="SSF74788">
    <property type="entry name" value="Cullin repeat-like"/>
    <property type="match status" value="1"/>
</dbReference>
<gene>
    <name evidence="4" type="ORF">TrVE_jg9557</name>
</gene>
<dbReference type="Proteomes" id="UP001165160">
    <property type="component" value="Unassembled WGS sequence"/>
</dbReference>
<comment type="caution">
    <text evidence="4">The sequence shown here is derived from an EMBL/GenBank/DDBJ whole genome shotgun (WGS) entry which is preliminary data.</text>
</comment>
<dbReference type="Pfam" id="PF03081">
    <property type="entry name" value="Exo70_C"/>
    <property type="match status" value="1"/>
</dbReference>
<dbReference type="Gene3D" id="1.20.1280.170">
    <property type="entry name" value="Exocyst complex component Exo70"/>
    <property type="match status" value="1"/>
</dbReference>